<dbReference type="AlphaFoldDB" id="A0A2P4PBL8"/>
<reference evidence="2 3" key="1">
    <citation type="journal article" date="2013" name="Proc. Natl. Acad. Sci. U.S.A.">
        <title>Genome of an arbuscular mycorrhizal fungus provides insight into the oldest plant symbiosis.</title>
        <authorList>
            <person name="Tisserant E."/>
            <person name="Malbreil M."/>
            <person name="Kuo A."/>
            <person name="Kohler A."/>
            <person name="Symeonidi A."/>
            <person name="Balestrini R."/>
            <person name="Charron P."/>
            <person name="Duensing N."/>
            <person name="Frei Dit Frey N."/>
            <person name="Gianinazzi-Pearson V."/>
            <person name="Gilbert L.B."/>
            <person name="Handa Y."/>
            <person name="Herr J.R."/>
            <person name="Hijri M."/>
            <person name="Koul R."/>
            <person name="Kawaguchi M."/>
            <person name="Krajinski F."/>
            <person name="Lammers P.J."/>
            <person name="Masclaux F.G."/>
            <person name="Murat C."/>
            <person name="Morin E."/>
            <person name="Ndikumana S."/>
            <person name="Pagni M."/>
            <person name="Petitpierre D."/>
            <person name="Requena N."/>
            <person name="Rosikiewicz P."/>
            <person name="Riley R."/>
            <person name="Saito K."/>
            <person name="San Clemente H."/>
            <person name="Shapiro H."/>
            <person name="van Tuinen D."/>
            <person name="Becard G."/>
            <person name="Bonfante P."/>
            <person name="Paszkowski U."/>
            <person name="Shachar-Hill Y.Y."/>
            <person name="Tuskan G.A."/>
            <person name="Young P.W."/>
            <person name="Sanders I.R."/>
            <person name="Henrissat B."/>
            <person name="Rensing S.A."/>
            <person name="Grigoriev I.V."/>
            <person name="Corradi N."/>
            <person name="Roux C."/>
            <person name="Martin F."/>
        </authorList>
    </citation>
    <scope>NUCLEOTIDE SEQUENCE [LARGE SCALE GENOMIC DNA]</scope>
    <source>
        <strain evidence="2 3">DAOM 197198</strain>
    </source>
</reference>
<name>A0A2P4PBL8_RHIID</name>
<protein>
    <submittedName>
        <fullName evidence="2">Uncharacterized protein</fullName>
    </submittedName>
</protein>
<evidence type="ECO:0000256" key="1">
    <source>
        <dbReference type="SAM" id="Phobius"/>
    </source>
</evidence>
<feature type="transmembrane region" description="Helical" evidence="1">
    <location>
        <begin position="51"/>
        <end position="71"/>
    </location>
</feature>
<evidence type="ECO:0000313" key="2">
    <source>
        <dbReference type="EMBL" id="POG62789.1"/>
    </source>
</evidence>
<dbReference type="Proteomes" id="UP000018888">
    <property type="component" value="Unassembled WGS sequence"/>
</dbReference>
<accession>A0A2P4PBL8</accession>
<keyword evidence="1" id="KW-1133">Transmembrane helix</keyword>
<gene>
    <name evidence="2" type="ORF">GLOIN_2v587229</name>
</gene>
<reference evidence="2 3" key="2">
    <citation type="journal article" date="2018" name="New Phytol.">
        <title>High intraspecific genome diversity in the model arbuscular mycorrhizal symbiont Rhizophagus irregularis.</title>
        <authorList>
            <person name="Chen E.C.H."/>
            <person name="Morin E."/>
            <person name="Beaudet D."/>
            <person name="Noel J."/>
            <person name="Yildirir G."/>
            <person name="Ndikumana S."/>
            <person name="Charron P."/>
            <person name="St-Onge C."/>
            <person name="Giorgi J."/>
            <person name="Kruger M."/>
            <person name="Marton T."/>
            <person name="Ropars J."/>
            <person name="Grigoriev I.V."/>
            <person name="Hainaut M."/>
            <person name="Henrissat B."/>
            <person name="Roux C."/>
            <person name="Martin F."/>
            <person name="Corradi N."/>
        </authorList>
    </citation>
    <scope>NUCLEOTIDE SEQUENCE [LARGE SCALE GENOMIC DNA]</scope>
    <source>
        <strain evidence="2 3">DAOM 197198</strain>
    </source>
</reference>
<organism evidence="2 3">
    <name type="scientific">Rhizophagus irregularis (strain DAOM 181602 / DAOM 197198 / MUCL 43194)</name>
    <name type="common">Arbuscular mycorrhizal fungus</name>
    <name type="synonym">Glomus intraradices</name>
    <dbReference type="NCBI Taxonomy" id="747089"/>
    <lineage>
        <taxon>Eukaryota</taxon>
        <taxon>Fungi</taxon>
        <taxon>Fungi incertae sedis</taxon>
        <taxon>Mucoromycota</taxon>
        <taxon>Glomeromycotina</taxon>
        <taxon>Glomeromycetes</taxon>
        <taxon>Glomerales</taxon>
        <taxon>Glomeraceae</taxon>
        <taxon>Rhizophagus</taxon>
    </lineage>
</organism>
<keyword evidence="3" id="KW-1185">Reference proteome</keyword>
<sequence length="79" mass="9790">MISYLFFLVVSSHDLHKDVEMARYFFIYNIYNLFPSAIFRDLKSFNHFHACYYALFFFLIKFFLICNMYPYSFHLLRKV</sequence>
<evidence type="ECO:0000313" key="3">
    <source>
        <dbReference type="Proteomes" id="UP000018888"/>
    </source>
</evidence>
<keyword evidence="1" id="KW-0812">Transmembrane</keyword>
<proteinExistence type="predicted"/>
<dbReference type="EMBL" id="AUPC02000288">
    <property type="protein sequence ID" value="POG62789.1"/>
    <property type="molecule type" value="Genomic_DNA"/>
</dbReference>
<keyword evidence="1" id="KW-0472">Membrane</keyword>
<feature type="transmembrane region" description="Helical" evidence="1">
    <location>
        <begin position="21"/>
        <end position="39"/>
    </location>
</feature>
<comment type="caution">
    <text evidence="2">The sequence shown here is derived from an EMBL/GenBank/DDBJ whole genome shotgun (WGS) entry which is preliminary data.</text>
</comment>